<feature type="domain" description="Solute-binding protein family 5" evidence="2">
    <location>
        <begin position="43"/>
        <end position="127"/>
    </location>
</feature>
<name>A0A1S2LHB7_9BACI</name>
<reference evidence="4 5" key="3">
    <citation type="journal article" date="2019" name="Int. J. Syst. Evol. Microbiol.">
        <title>Anaerobacillus isosaccharinicus sp. nov., an alkaliphilic bacterium which degrades isosaccharinic acid.</title>
        <authorList>
            <person name="Bassil N.M."/>
            <person name="Lloyd J.R."/>
        </authorList>
    </citation>
    <scope>NUCLEOTIDE SEQUENCE [LARGE SCALE GENOMIC DNA]</scope>
    <source>
        <strain evidence="4 5">NB2006</strain>
    </source>
</reference>
<dbReference type="GO" id="GO:0015833">
    <property type="term" value="P:peptide transport"/>
    <property type="evidence" value="ECO:0007669"/>
    <property type="project" value="TreeGrafter"/>
</dbReference>
<dbReference type="RefSeq" id="WP_071317893.1">
    <property type="nucleotide sequence ID" value="NZ_CP063356.2"/>
</dbReference>
<dbReference type="Gene3D" id="3.40.190.10">
    <property type="entry name" value="Periplasmic binding protein-like II"/>
    <property type="match status" value="1"/>
</dbReference>
<evidence type="ECO:0000259" key="2">
    <source>
        <dbReference type="Pfam" id="PF00496"/>
    </source>
</evidence>
<proteinExistence type="predicted"/>
<dbReference type="PROSITE" id="PS51257">
    <property type="entry name" value="PROKAR_LIPOPROTEIN"/>
    <property type="match status" value="1"/>
</dbReference>
<protein>
    <submittedName>
        <fullName evidence="3">ABC transporter substrate-binding protein</fullName>
    </submittedName>
</protein>
<dbReference type="PANTHER" id="PTHR30290">
    <property type="entry name" value="PERIPLASMIC BINDING COMPONENT OF ABC TRANSPORTER"/>
    <property type="match status" value="1"/>
</dbReference>
<accession>A0A1S2LHB7</accession>
<dbReference type="Proteomes" id="UP000180175">
    <property type="component" value="Chromosome"/>
</dbReference>
<dbReference type="InterPro" id="IPR039424">
    <property type="entry name" value="SBP_5"/>
</dbReference>
<dbReference type="SUPFAM" id="SSF53850">
    <property type="entry name" value="Periplasmic binding protein-like II"/>
    <property type="match status" value="2"/>
</dbReference>
<dbReference type="EMBL" id="LQXD01000132">
    <property type="protein sequence ID" value="OIJ11918.1"/>
    <property type="molecule type" value="Genomic_DNA"/>
</dbReference>
<dbReference type="AlphaFoldDB" id="A0A1S2LHB7"/>
<reference evidence="4 5" key="2">
    <citation type="journal article" date="2017" name="Genome Announc.">
        <title>Draft Genome Sequences of Four Alkaliphilic Bacteria Belonging to the Anaerobacillus Genus.</title>
        <authorList>
            <person name="Bassil N.M."/>
            <person name="Lloyd J.R."/>
        </authorList>
    </citation>
    <scope>NUCLEOTIDE SEQUENCE [LARGE SCALE GENOMIC DNA]</scope>
    <source>
        <strain evidence="4 5">NB2006</strain>
    </source>
</reference>
<feature type="signal peptide" evidence="1">
    <location>
        <begin position="1"/>
        <end position="21"/>
    </location>
</feature>
<evidence type="ECO:0000256" key="1">
    <source>
        <dbReference type="SAM" id="SignalP"/>
    </source>
</evidence>
<dbReference type="KEGG" id="aia:AWH56_021025"/>
<gene>
    <name evidence="4" type="ORF">AWH56_021025</name>
    <name evidence="3" type="ORF">AWH56_15195</name>
</gene>
<feature type="chain" id="PRO_5038219847" evidence="1">
    <location>
        <begin position="22"/>
        <end position="555"/>
    </location>
</feature>
<dbReference type="Pfam" id="PF00496">
    <property type="entry name" value="SBP_bac_5"/>
    <property type="match status" value="2"/>
</dbReference>
<reference evidence="4" key="4">
    <citation type="submission" date="2020-10" db="EMBL/GenBank/DDBJ databases">
        <authorList>
            <person name="Bassil N.M."/>
            <person name="Lloyd J.R."/>
        </authorList>
    </citation>
    <scope>NUCLEOTIDE SEQUENCE</scope>
    <source>
        <strain evidence="4">NB2006</strain>
    </source>
</reference>
<organism evidence="3 5">
    <name type="scientific">Anaerobacillus isosaccharinicus</name>
    <dbReference type="NCBI Taxonomy" id="1532552"/>
    <lineage>
        <taxon>Bacteria</taxon>
        <taxon>Bacillati</taxon>
        <taxon>Bacillota</taxon>
        <taxon>Bacilli</taxon>
        <taxon>Bacillales</taxon>
        <taxon>Bacillaceae</taxon>
        <taxon>Anaerobacillus</taxon>
    </lineage>
</organism>
<feature type="domain" description="Solute-binding protein family 5" evidence="2">
    <location>
        <begin position="261"/>
        <end position="549"/>
    </location>
</feature>
<dbReference type="EMBL" id="CP063356">
    <property type="protein sequence ID" value="QOY35158.1"/>
    <property type="molecule type" value="Genomic_DNA"/>
</dbReference>
<evidence type="ECO:0000313" key="4">
    <source>
        <dbReference type="EMBL" id="QOY35158.1"/>
    </source>
</evidence>
<reference evidence="3 5" key="1">
    <citation type="submission" date="2016-10" db="EMBL/GenBank/DDBJ databases">
        <title>Draft genome sequences of four alkaliphilic bacteria belonging to the Anaerobacillus genus.</title>
        <authorList>
            <person name="Bassil N.M."/>
            <person name="Lloyd J.R."/>
        </authorList>
    </citation>
    <scope>NUCLEOTIDE SEQUENCE [LARGE SCALE GENOMIC DNA]</scope>
    <source>
        <strain evidence="3 5">NB2006</strain>
    </source>
</reference>
<keyword evidence="1" id="KW-0732">Signal</keyword>
<evidence type="ECO:0000313" key="5">
    <source>
        <dbReference type="Proteomes" id="UP000180175"/>
    </source>
</evidence>
<evidence type="ECO:0000313" key="3">
    <source>
        <dbReference type="EMBL" id="OIJ11918.1"/>
    </source>
</evidence>
<dbReference type="InterPro" id="IPR000914">
    <property type="entry name" value="SBP_5_dom"/>
</dbReference>
<dbReference type="Gene3D" id="3.10.105.10">
    <property type="entry name" value="Dipeptide-binding Protein, Domain 3"/>
    <property type="match status" value="2"/>
</dbReference>
<dbReference type="CDD" id="cd00995">
    <property type="entry name" value="PBP2_NikA_DppA_OppA_like"/>
    <property type="match status" value="1"/>
</dbReference>
<keyword evidence="5" id="KW-1185">Reference proteome</keyword>
<sequence length="555" mass="62569">MKYWKIGTLLLVLVLFMTACSSDKTDSDARDDSGVEHGEVVPSITILSSTPEANQTQYEAANMAAAEWRKLGIDVTVRPIEFNTMVDRVFNGEDHDFDVYTIGWSGRAERLDPDMFTYSILHSSNAGPGGNNSSGFVHAEFDALSAAQRQEMDIEKRREMIFEAQEIIANEVPFITTYVPMFVQAYNNERFTDVPLMVGEGIFSEWLPYYVKPLADDKVIRVGSTYDLNTLNPLDASTAYEWRILRLIYDKLVRISLEGAPTPAAASGWNVVDDTTVDVFVREGMTFHDGTPVTAEDVKFSFDFQIEHNPGYFLAFIDPIESVEVVDEFTVRFNLKNPYAPFVNNTLAQIPIIPKHYWENVMEEEGIASPADFPNLNPIGSGPMKFNHWRRGEEISLATNKDFYENIEIDGMIYRLYGQMEGIMAGLQRKDIDTLSDPMIPAHINQSRGIEHLTVTETGSIGFQFLGFNLRRVPFDNKEFRRALAYTVDFNTIVDAHLEGYGGFGGAGLNINEANQFWHNPNISRPGFDPSQARQVLEAAGYTWDSQGRLRLPTN</sequence>
<dbReference type="GO" id="GO:1904680">
    <property type="term" value="F:peptide transmembrane transporter activity"/>
    <property type="evidence" value="ECO:0007669"/>
    <property type="project" value="TreeGrafter"/>
</dbReference>
<dbReference type="OrthoDB" id="9796817at2"/>